<keyword evidence="2" id="KW-1185">Reference proteome</keyword>
<reference evidence="1 2" key="1">
    <citation type="submission" date="2020-08" db="EMBL/GenBank/DDBJ databases">
        <title>Amycolatopsis sp. nov. DR6-1 isolated from Dendrobium heterocarpum.</title>
        <authorList>
            <person name="Tedsree N."/>
            <person name="Kuncharoen N."/>
            <person name="Likhitwitayawuid K."/>
            <person name="Tanasupawat S."/>
        </authorList>
    </citation>
    <scope>NUCLEOTIDE SEQUENCE [LARGE SCALE GENOMIC DNA]</scope>
    <source>
        <strain evidence="1 2">DR6-1</strain>
    </source>
</reference>
<dbReference type="InterPro" id="IPR016181">
    <property type="entry name" value="Acyl_CoA_acyltransferase"/>
</dbReference>
<proteinExistence type="predicted"/>
<evidence type="ECO:0000313" key="2">
    <source>
        <dbReference type="Proteomes" id="UP000526734"/>
    </source>
</evidence>
<comment type="caution">
    <text evidence="1">The sequence shown here is derived from an EMBL/GenBank/DDBJ whole genome shotgun (WGS) entry which is preliminary data.</text>
</comment>
<sequence length="258" mass="27527">MSTGTVRALDASDTDDISRLASFDGLTRKRLAEELGEPADYRWWGLHGTDGTLHAVHRSMRWGRHLLLKGVVVDEAARGSNALLRLAFALRDAARDEGFAGVAAWVEPYRPEAALARLLRLRQSGPLVHRFQIPLLSQDEQLTGAGAASSGVSVLATVGVVTPDLLANPAGAGQVTVSWGLDGRRLVLSACPCPTAADLPELAERFRPLASSLGADSLEVPVPGGDLLAALVLAGRKARRLSRTAVRLGRLDFRECQC</sequence>
<accession>A0A7W3ZF27</accession>
<dbReference type="AlphaFoldDB" id="A0A7W3ZF27"/>
<protein>
    <recommendedName>
        <fullName evidence="3">GNAT family N-acetyltransferase</fullName>
    </recommendedName>
</protein>
<gene>
    <name evidence="1" type="ORF">H4281_36450</name>
</gene>
<evidence type="ECO:0008006" key="3">
    <source>
        <dbReference type="Google" id="ProtNLM"/>
    </source>
</evidence>
<dbReference type="Proteomes" id="UP000526734">
    <property type="component" value="Unassembled WGS sequence"/>
</dbReference>
<dbReference type="EMBL" id="JACGZW010000015">
    <property type="protein sequence ID" value="MBB1158667.1"/>
    <property type="molecule type" value="Genomic_DNA"/>
</dbReference>
<name>A0A7W3ZF27_9PSEU</name>
<dbReference type="SUPFAM" id="SSF55729">
    <property type="entry name" value="Acyl-CoA N-acyltransferases (Nat)"/>
    <property type="match status" value="1"/>
</dbReference>
<dbReference type="RefSeq" id="WP_043837231.1">
    <property type="nucleotide sequence ID" value="NZ_JACGZW010000015.1"/>
</dbReference>
<organism evidence="1 2">
    <name type="scientific">Amycolatopsis dendrobii</name>
    <dbReference type="NCBI Taxonomy" id="2760662"/>
    <lineage>
        <taxon>Bacteria</taxon>
        <taxon>Bacillati</taxon>
        <taxon>Actinomycetota</taxon>
        <taxon>Actinomycetes</taxon>
        <taxon>Pseudonocardiales</taxon>
        <taxon>Pseudonocardiaceae</taxon>
        <taxon>Amycolatopsis</taxon>
    </lineage>
</organism>
<evidence type="ECO:0000313" key="1">
    <source>
        <dbReference type="EMBL" id="MBB1158667.1"/>
    </source>
</evidence>